<reference evidence="2 3" key="1">
    <citation type="journal article" date="2014" name="Agronomy (Basel)">
        <title>A Draft Genome Sequence for Ensete ventricosum, the Drought-Tolerant Tree Against Hunger.</title>
        <authorList>
            <person name="Harrison J."/>
            <person name="Moore K.A."/>
            <person name="Paszkiewicz K."/>
            <person name="Jones T."/>
            <person name="Grant M."/>
            <person name="Ambacheew D."/>
            <person name="Muzemil S."/>
            <person name="Studholme D.J."/>
        </authorList>
    </citation>
    <scope>NUCLEOTIDE SEQUENCE [LARGE SCALE GENOMIC DNA]</scope>
</reference>
<evidence type="ECO:0000313" key="2">
    <source>
        <dbReference type="EMBL" id="RRT32724.1"/>
    </source>
</evidence>
<feature type="region of interest" description="Disordered" evidence="1">
    <location>
        <begin position="58"/>
        <end position="81"/>
    </location>
</feature>
<sequence>DFYSNGYEAPVLEVLTAPIAYHVIVLRRGFRGPRGVISGVNSRDLVEKVTSGTNLEDLAEESISGTNPGDFTEELISKHKS</sequence>
<evidence type="ECO:0000256" key="1">
    <source>
        <dbReference type="SAM" id="MobiDB-lite"/>
    </source>
</evidence>
<evidence type="ECO:0000313" key="3">
    <source>
        <dbReference type="Proteomes" id="UP000287651"/>
    </source>
</evidence>
<organism evidence="2 3">
    <name type="scientific">Ensete ventricosum</name>
    <name type="common">Abyssinian banana</name>
    <name type="synonym">Musa ensete</name>
    <dbReference type="NCBI Taxonomy" id="4639"/>
    <lineage>
        <taxon>Eukaryota</taxon>
        <taxon>Viridiplantae</taxon>
        <taxon>Streptophyta</taxon>
        <taxon>Embryophyta</taxon>
        <taxon>Tracheophyta</taxon>
        <taxon>Spermatophyta</taxon>
        <taxon>Magnoliopsida</taxon>
        <taxon>Liliopsida</taxon>
        <taxon>Zingiberales</taxon>
        <taxon>Musaceae</taxon>
        <taxon>Ensete</taxon>
    </lineage>
</organism>
<name>A0A426WZS8_ENSVE</name>
<accession>A0A426WZS8</accession>
<proteinExistence type="predicted"/>
<gene>
    <name evidence="2" type="ORF">B296_00056752</name>
</gene>
<comment type="caution">
    <text evidence="2">The sequence shown here is derived from an EMBL/GenBank/DDBJ whole genome shotgun (WGS) entry which is preliminary data.</text>
</comment>
<protein>
    <submittedName>
        <fullName evidence="2">Uncharacterized protein</fullName>
    </submittedName>
</protein>
<dbReference type="AlphaFoldDB" id="A0A426WZS8"/>
<dbReference type="EMBL" id="AMZH03030876">
    <property type="protein sequence ID" value="RRT32724.1"/>
    <property type="molecule type" value="Genomic_DNA"/>
</dbReference>
<dbReference type="Proteomes" id="UP000287651">
    <property type="component" value="Unassembled WGS sequence"/>
</dbReference>
<feature type="non-terminal residue" evidence="2">
    <location>
        <position position="1"/>
    </location>
</feature>